<dbReference type="InterPro" id="IPR016162">
    <property type="entry name" value="Ald_DH_N"/>
</dbReference>
<name>A0A7V8K602_9GAMM</name>
<dbReference type="InterPro" id="IPR016160">
    <property type="entry name" value="Ald_DH_CS_CYS"/>
</dbReference>
<comment type="similarity">
    <text evidence="1 5">Belongs to the aldehyde dehydrogenase family.</text>
</comment>
<dbReference type="InterPro" id="IPR015590">
    <property type="entry name" value="Aldehyde_DH_dom"/>
</dbReference>
<dbReference type="NCBIfam" id="TIGR03216">
    <property type="entry name" value="OH_muco_semi_DH"/>
    <property type="match status" value="1"/>
</dbReference>
<dbReference type="GO" id="GO:0016620">
    <property type="term" value="F:oxidoreductase activity, acting on the aldehyde or oxo group of donors, NAD or NADP as acceptor"/>
    <property type="evidence" value="ECO:0007669"/>
    <property type="project" value="InterPro"/>
</dbReference>
<sequence length="497" mass="52430">MNNPAAQLQEAPLPVLTHYIGGRPVASSRPTFANVDPATGQVVGHVHEADAGIVDQAVNAARAALRGPWGAFTDAQRADILRRLADGIRARFDEFLAAEIRDTGKPAGLASHLDIPRGAANFDLFADQISNSATEAFRSPTSDGGVALNYGLRTPRGVIAVICPWNLPLLLMTWKVAPALAFGNTVVVKPSEETPSTTTLLAEVMNAAGVPPGVFNVVHGFGPDSAGQYLAEHPGVNAITFTGETRTGTAIMKAAAAGVRPVSFELGGKNAAVVFADCDLDAAVAGIARAAFLNAGQVCLGTERIYVERPVFDAFVQRLKTAAEALRPGDPNAEGTDFGPLISREHRDKVLGYYARARADGATVVTGGDVPELPAPLSGGWWVQPTIWTGLPADSTVLSEEIFGPCCHIAPFDREDEAVAAANDSPYGLATSIWTRDLARAHRVAAAIEVGIAWVNSWFLRDLRTAFGGAKQSGIGREGGVHGLEFYTELRNVCIKL</sequence>
<dbReference type="PROSITE" id="PS00687">
    <property type="entry name" value="ALDEHYDE_DEHYDR_GLU"/>
    <property type="match status" value="1"/>
</dbReference>
<dbReference type="InterPro" id="IPR016161">
    <property type="entry name" value="Ald_DH/histidinol_DH"/>
</dbReference>
<dbReference type="EMBL" id="MWIP01000017">
    <property type="protein sequence ID" value="KAF1685104.1"/>
    <property type="molecule type" value="Genomic_DNA"/>
</dbReference>
<evidence type="ECO:0000259" key="6">
    <source>
        <dbReference type="Pfam" id="PF00171"/>
    </source>
</evidence>
<evidence type="ECO:0000256" key="1">
    <source>
        <dbReference type="ARBA" id="ARBA00009986"/>
    </source>
</evidence>
<dbReference type="PANTHER" id="PTHR43720">
    <property type="entry name" value="2-AMINOMUCONIC SEMIALDEHYDE DEHYDROGENASE"/>
    <property type="match status" value="1"/>
</dbReference>
<dbReference type="InterPro" id="IPR016163">
    <property type="entry name" value="Ald_DH_C"/>
</dbReference>
<dbReference type="InterPro" id="IPR017628">
    <property type="entry name" value="OHmuconic_semiald_DH"/>
</dbReference>
<gene>
    <name evidence="7" type="ORF">B1992_13350</name>
</gene>
<dbReference type="InterPro" id="IPR029510">
    <property type="entry name" value="Ald_DH_CS_GLU"/>
</dbReference>
<feature type="active site" evidence="4">
    <location>
        <position position="265"/>
    </location>
</feature>
<dbReference type="RefSeq" id="WP_162312009.1">
    <property type="nucleotide sequence ID" value="NZ_JACHGU010000010.1"/>
</dbReference>
<evidence type="ECO:0000313" key="7">
    <source>
        <dbReference type="EMBL" id="KAF1685104.1"/>
    </source>
</evidence>
<dbReference type="Gene3D" id="3.40.309.10">
    <property type="entry name" value="Aldehyde Dehydrogenase, Chain A, domain 2"/>
    <property type="match status" value="1"/>
</dbReference>
<organism evidence="7 8">
    <name type="scientific">Pseudoxanthomonas broegbernensis</name>
    <dbReference type="NCBI Taxonomy" id="83619"/>
    <lineage>
        <taxon>Bacteria</taxon>
        <taxon>Pseudomonadati</taxon>
        <taxon>Pseudomonadota</taxon>
        <taxon>Gammaproteobacteria</taxon>
        <taxon>Lysobacterales</taxon>
        <taxon>Lysobacteraceae</taxon>
        <taxon>Pseudoxanthomonas</taxon>
    </lineage>
</organism>
<dbReference type="SUPFAM" id="SSF53720">
    <property type="entry name" value="ALDH-like"/>
    <property type="match status" value="1"/>
</dbReference>
<protein>
    <submittedName>
        <fullName evidence="7">2-hydroxymuconic semialdehyde dehydrogenase</fullName>
    </submittedName>
</protein>
<dbReference type="Gene3D" id="3.40.605.10">
    <property type="entry name" value="Aldehyde Dehydrogenase, Chain A, domain 1"/>
    <property type="match status" value="1"/>
</dbReference>
<dbReference type="Pfam" id="PF00171">
    <property type="entry name" value="Aldedh"/>
    <property type="match status" value="1"/>
</dbReference>
<keyword evidence="8" id="KW-1185">Reference proteome</keyword>
<comment type="caution">
    <text evidence="7">The sequence shown here is derived from an EMBL/GenBank/DDBJ whole genome shotgun (WGS) entry which is preliminary data.</text>
</comment>
<accession>A0A7V8K602</accession>
<dbReference type="FunFam" id="3.40.605.10:FF:000007">
    <property type="entry name" value="NAD/NADP-dependent betaine aldehyde dehydrogenase"/>
    <property type="match status" value="1"/>
</dbReference>
<evidence type="ECO:0000256" key="5">
    <source>
        <dbReference type="RuleBase" id="RU003345"/>
    </source>
</evidence>
<proteinExistence type="inferred from homology"/>
<dbReference type="Proteomes" id="UP000462066">
    <property type="component" value="Unassembled WGS sequence"/>
</dbReference>
<keyword evidence="3" id="KW-0520">NAD</keyword>
<keyword evidence="2 5" id="KW-0560">Oxidoreductase</keyword>
<dbReference type="CDD" id="cd07093">
    <property type="entry name" value="ALDH_F8_HMSADH"/>
    <property type="match status" value="1"/>
</dbReference>
<evidence type="ECO:0000313" key="8">
    <source>
        <dbReference type="Proteomes" id="UP000462066"/>
    </source>
</evidence>
<dbReference type="AlphaFoldDB" id="A0A7V8K602"/>
<evidence type="ECO:0000256" key="2">
    <source>
        <dbReference type="ARBA" id="ARBA00023002"/>
    </source>
</evidence>
<dbReference type="PANTHER" id="PTHR43720:SF2">
    <property type="entry name" value="2-AMINOMUCONIC SEMIALDEHYDE DEHYDROGENASE"/>
    <property type="match status" value="1"/>
</dbReference>
<evidence type="ECO:0000256" key="4">
    <source>
        <dbReference type="PROSITE-ProRule" id="PRU10007"/>
    </source>
</evidence>
<evidence type="ECO:0000256" key="3">
    <source>
        <dbReference type="ARBA" id="ARBA00023027"/>
    </source>
</evidence>
<feature type="domain" description="Aldehyde dehydrogenase" evidence="6">
    <location>
        <begin position="27"/>
        <end position="493"/>
    </location>
</feature>
<dbReference type="FunFam" id="3.40.309.10:FF:000009">
    <property type="entry name" value="Aldehyde dehydrogenase A"/>
    <property type="match status" value="1"/>
</dbReference>
<reference evidence="7 8" key="1">
    <citation type="submission" date="2017-10" db="EMBL/GenBank/DDBJ databases">
        <title>Whole genome sequencing of Pseudoxanthomonas broegbernensis DSM 12573(T).</title>
        <authorList>
            <person name="Kumar S."/>
            <person name="Bansal K."/>
            <person name="Kaur A."/>
            <person name="Patil P."/>
            <person name="Sharma S."/>
            <person name="Patil P.B."/>
        </authorList>
    </citation>
    <scope>NUCLEOTIDE SEQUENCE [LARGE SCALE GENOMIC DNA]</scope>
    <source>
        <strain evidence="7 8">DSM 12573</strain>
    </source>
</reference>
<dbReference type="PROSITE" id="PS00070">
    <property type="entry name" value="ALDEHYDE_DEHYDR_CYS"/>
    <property type="match status" value="1"/>
</dbReference>